<dbReference type="OrthoDB" id="1082978at2"/>
<comment type="caution">
    <text evidence="2">The sequence shown here is derived from an EMBL/GenBank/DDBJ whole genome shotgun (WGS) entry which is preliminary data.</text>
</comment>
<accession>L1NDR6</accession>
<dbReference type="STRING" id="1127699.HMPREF9151_01023"/>
<protein>
    <submittedName>
        <fullName evidence="2">Uncharacterized protein</fullName>
    </submittedName>
</protein>
<dbReference type="RefSeq" id="WP_009162237.1">
    <property type="nucleotide sequence ID" value="NZ_KB290986.1"/>
</dbReference>
<feature type="region of interest" description="Disordered" evidence="1">
    <location>
        <begin position="236"/>
        <end position="322"/>
    </location>
</feature>
<keyword evidence="3" id="KW-1185">Reference proteome</keyword>
<evidence type="ECO:0000256" key="1">
    <source>
        <dbReference type="SAM" id="MobiDB-lite"/>
    </source>
</evidence>
<reference evidence="2 3" key="1">
    <citation type="submission" date="2012-05" db="EMBL/GenBank/DDBJ databases">
        <authorList>
            <person name="Weinstock G."/>
            <person name="Sodergren E."/>
            <person name="Lobos E.A."/>
            <person name="Fulton L."/>
            <person name="Fulton R."/>
            <person name="Courtney L."/>
            <person name="Fronick C."/>
            <person name="O'Laughlin M."/>
            <person name="Godfrey J."/>
            <person name="Wilson R.M."/>
            <person name="Miner T."/>
            <person name="Farmer C."/>
            <person name="Delehaunty K."/>
            <person name="Cordes M."/>
            <person name="Minx P."/>
            <person name="Tomlinson C."/>
            <person name="Chen J."/>
            <person name="Wollam A."/>
            <person name="Pepin K.H."/>
            <person name="Bhonagiri V."/>
            <person name="Zhang X."/>
            <person name="Suruliraj S."/>
            <person name="Warren W."/>
            <person name="Mitreva M."/>
            <person name="Mardis E.R."/>
            <person name="Wilson R.K."/>
        </authorList>
    </citation>
    <scope>NUCLEOTIDE SEQUENCE [LARGE SCALE GENOMIC DNA]</scope>
    <source>
        <strain evidence="2 3">F0055</strain>
    </source>
</reference>
<dbReference type="Proteomes" id="UP000010433">
    <property type="component" value="Unassembled WGS sequence"/>
</dbReference>
<sequence>MKKKLNEVRFVSCNAARFEAGLHMQFQRKEYEQVKAADPTKVKIPAELLKEWEAAVNVEVEINKQATASAHTAQLRAKDVERDDLLSYIFNLVKVQVKAPVADIRTAAHELEVVLRPYTGIQAESVEIESGHIVGLEKDLERYTAQTAKLGLTVALQQLHTANEAYESLRTERRVDELDAKLPPTKVARAQTDDAFDRVCRYIEASYLFAKAEDQPAIARLVDMMNKIAADFRATHNAISPQNGAKDKKKPGGGDGNGKTPGKPDEKPGNGDGKTPGGDKGSDGKGPNGGKTPDDGKGGKGNNDGKGKGGKKGGDDGNVSPEKALITPLLPALETELNLAHDCLAYGGVTDQQDGVTIYLVVNKRTQEEMYVKVEGGKLVVVQKK</sequence>
<dbReference type="EMBL" id="AMEP01000068">
    <property type="protein sequence ID" value="EKY01481.1"/>
    <property type="molecule type" value="Genomic_DNA"/>
</dbReference>
<dbReference type="AlphaFoldDB" id="L1NDR6"/>
<dbReference type="PATRIC" id="fig|1127699.3.peg.948"/>
<name>L1NDR6_9BACT</name>
<dbReference type="HOGENOM" id="CLU_057108_0_0_10"/>
<dbReference type="Pfam" id="PF19775">
    <property type="entry name" value="DUF6261"/>
    <property type="match status" value="1"/>
</dbReference>
<proteinExistence type="predicted"/>
<gene>
    <name evidence="2" type="ORF">HMPREF9151_01023</name>
</gene>
<evidence type="ECO:0000313" key="2">
    <source>
        <dbReference type="EMBL" id="EKY01481.1"/>
    </source>
</evidence>
<dbReference type="InterPro" id="IPR046228">
    <property type="entry name" value="DUF6261"/>
</dbReference>
<organism evidence="2 3">
    <name type="scientific">Hoylesella saccharolytica F0055</name>
    <dbReference type="NCBI Taxonomy" id="1127699"/>
    <lineage>
        <taxon>Bacteria</taxon>
        <taxon>Pseudomonadati</taxon>
        <taxon>Bacteroidota</taxon>
        <taxon>Bacteroidia</taxon>
        <taxon>Bacteroidales</taxon>
        <taxon>Prevotellaceae</taxon>
        <taxon>Hoylesella</taxon>
    </lineage>
</organism>
<feature type="compositionally biased region" description="Basic and acidic residues" evidence="1">
    <location>
        <begin position="292"/>
        <end position="315"/>
    </location>
</feature>
<feature type="compositionally biased region" description="Gly residues" evidence="1">
    <location>
        <begin position="270"/>
        <end position="289"/>
    </location>
</feature>
<evidence type="ECO:0000313" key="3">
    <source>
        <dbReference type="Proteomes" id="UP000010433"/>
    </source>
</evidence>